<protein>
    <submittedName>
        <fullName evidence="2">Uncharacterized protein DUF4436</fullName>
    </submittedName>
</protein>
<keyword evidence="3" id="KW-1185">Reference proteome</keyword>
<feature type="transmembrane region" description="Helical" evidence="1">
    <location>
        <begin position="268"/>
        <end position="290"/>
    </location>
</feature>
<evidence type="ECO:0000313" key="3">
    <source>
        <dbReference type="Proteomes" id="UP000254869"/>
    </source>
</evidence>
<keyword evidence="1" id="KW-1133">Transmembrane helix</keyword>
<name>A0A370I3N7_9NOCA</name>
<feature type="transmembrane region" description="Helical" evidence="1">
    <location>
        <begin position="234"/>
        <end position="256"/>
    </location>
</feature>
<feature type="transmembrane region" description="Helical" evidence="1">
    <location>
        <begin position="20"/>
        <end position="43"/>
    </location>
</feature>
<sequence>MHYGYHRRMQQRPKNGVRGWLWAALAALVLIAIMAASLGMYAVGKNRADRVYSYGAVDAPDRVDVGVTVIRIDTATQTAAIAVNVFPRGTFADEAGDLRSDAKLLLPTAAKSDPIPLKAGQPVSTIDTRLEMLGTTTDYPFDTYRTRAVVQILAADDRELPAMVTIANNDSFFQIASRFSSSDPGDPALIDLTLDADRTTPTTIFAVFLMVLMLGLAIAAVTTAYYVLHWRRGLLFPACSLLAVLLFALVPLRNAVPGSPPIGSIIDFASFFLAEGIISVALIVSVIIGYRVEIARERAE</sequence>
<keyword evidence="1" id="KW-0812">Transmembrane</keyword>
<accession>A0A370I3N7</accession>
<evidence type="ECO:0000256" key="1">
    <source>
        <dbReference type="SAM" id="Phobius"/>
    </source>
</evidence>
<dbReference type="AlphaFoldDB" id="A0A370I3N7"/>
<comment type="caution">
    <text evidence="2">The sequence shown here is derived from an EMBL/GenBank/DDBJ whole genome shotgun (WGS) entry which is preliminary data.</text>
</comment>
<dbReference type="EMBL" id="QQBC01000006">
    <property type="protein sequence ID" value="RDI65190.1"/>
    <property type="molecule type" value="Genomic_DNA"/>
</dbReference>
<feature type="transmembrane region" description="Helical" evidence="1">
    <location>
        <begin position="204"/>
        <end position="227"/>
    </location>
</feature>
<dbReference type="Pfam" id="PF14494">
    <property type="entry name" value="DUF4436"/>
    <property type="match status" value="1"/>
</dbReference>
<keyword evidence="1" id="KW-0472">Membrane</keyword>
<dbReference type="InterPro" id="IPR027948">
    <property type="entry name" value="DUF4436"/>
</dbReference>
<evidence type="ECO:0000313" key="2">
    <source>
        <dbReference type="EMBL" id="RDI65190.1"/>
    </source>
</evidence>
<dbReference type="Proteomes" id="UP000254869">
    <property type="component" value="Unassembled WGS sequence"/>
</dbReference>
<organism evidence="2 3">
    <name type="scientific">Nocardia pseudobrasiliensis</name>
    <dbReference type="NCBI Taxonomy" id="45979"/>
    <lineage>
        <taxon>Bacteria</taxon>
        <taxon>Bacillati</taxon>
        <taxon>Actinomycetota</taxon>
        <taxon>Actinomycetes</taxon>
        <taxon>Mycobacteriales</taxon>
        <taxon>Nocardiaceae</taxon>
        <taxon>Nocardia</taxon>
    </lineage>
</organism>
<reference evidence="2 3" key="1">
    <citation type="submission" date="2018-07" db="EMBL/GenBank/DDBJ databases">
        <title>Genomic Encyclopedia of Type Strains, Phase IV (KMG-IV): sequencing the most valuable type-strain genomes for metagenomic binning, comparative biology and taxonomic classification.</title>
        <authorList>
            <person name="Goeker M."/>
        </authorList>
    </citation>
    <scope>NUCLEOTIDE SEQUENCE [LARGE SCALE GENOMIC DNA]</scope>
    <source>
        <strain evidence="2 3">DSM 44290</strain>
    </source>
</reference>
<proteinExistence type="predicted"/>
<dbReference type="STRING" id="1210086.GCA_001613105_07223"/>
<gene>
    <name evidence="2" type="ORF">DFR76_10659</name>
</gene>